<feature type="coiled-coil region" evidence="1">
    <location>
        <begin position="142"/>
        <end position="169"/>
    </location>
</feature>
<evidence type="ECO:0000313" key="4">
    <source>
        <dbReference type="Proteomes" id="UP000187526"/>
    </source>
</evidence>
<keyword evidence="4" id="KW-1185">Reference proteome</keyword>
<comment type="caution">
    <text evidence="3">The sequence shown here is derived from an EMBL/GenBank/DDBJ whole genome shotgun (WGS) entry which is preliminary data.</text>
</comment>
<evidence type="ECO:0000313" key="3">
    <source>
        <dbReference type="EMBL" id="OMG56330.1"/>
    </source>
</evidence>
<feature type="compositionally biased region" description="Basic and acidic residues" evidence="2">
    <location>
        <begin position="21"/>
        <end position="37"/>
    </location>
</feature>
<proteinExistence type="predicted"/>
<name>A0A1R1ICF5_9RHOO</name>
<dbReference type="EMBL" id="MTHD01000001">
    <property type="protein sequence ID" value="OMG56330.1"/>
    <property type="molecule type" value="Genomic_DNA"/>
</dbReference>
<feature type="region of interest" description="Disordered" evidence="2">
    <location>
        <begin position="75"/>
        <end position="104"/>
    </location>
</feature>
<keyword evidence="1" id="KW-0175">Coiled coil</keyword>
<feature type="region of interest" description="Disordered" evidence="2">
    <location>
        <begin position="1"/>
        <end position="38"/>
    </location>
</feature>
<gene>
    <name evidence="3" type="ORF">BJN45_01510</name>
</gene>
<dbReference type="AlphaFoldDB" id="A0A1R1ICF5"/>
<sequence length="178" mass="19234">MDEPEEGAEDASIVFPPVLEDYSRMPEPSTEKFDAGRKKPLIAQVKGGFSIPRSSSNMEAASLKARKLAKAAKKAAGLAVPEKPDQPTATQQKASGISRGKGKGLGKSVLRFLTDEQRSLLVEHEQKLAKLTEVLPSAGDAAEQVALRIQDEKRAIRKLQSKARRIKKKQKADSGSAC</sequence>
<evidence type="ECO:0000256" key="2">
    <source>
        <dbReference type="SAM" id="MobiDB-lite"/>
    </source>
</evidence>
<protein>
    <submittedName>
        <fullName evidence="3">Uncharacterized protein</fullName>
    </submittedName>
</protein>
<accession>A0A1R1ICF5</accession>
<evidence type="ECO:0000256" key="1">
    <source>
        <dbReference type="SAM" id="Coils"/>
    </source>
</evidence>
<organism evidence="3 4">
    <name type="scientific">Azonexus hydrophilus</name>
    <dbReference type="NCBI Taxonomy" id="418702"/>
    <lineage>
        <taxon>Bacteria</taxon>
        <taxon>Pseudomonadati</taxon>
        <taxon>Pseudomonadota</taxon>
        <taxon>Betaproteobacteria</taxon>
        <taxon>Rhodocyclales</taxon>
        <taxon>Azonexaceae</taxon>
        <taxon>Azonexus</taxon>
    </lineage>
</organism>
<dbReference type="Proteomes" id="UP000187526">
    <property type="component" value="Unassembled WGS sequence"/>
</dbReference>
<reference evidence="3 4" key="1">
    <citation type="submission" date="2016-10" db="EMBL/GenBank/DDBJ databases">
        <title>Alkaliphiles isolated from bioreactors.</title>
        <authorList>
            <person name="Salah Z."/>
            <person name="Rout S.P."/>
            <person name="Humphreys P.N."/>
        </authorList>
    </citation>
    <scope>NUCLEOTIDE SEQUENCE [LARGE SCALE GENOMIC DNA]</scope>
    <source>
        <strain evidence="3 4">ZS02</strain>
    </source>
</reference>